<dbReference type="Gene3D" id="2.40.70.10">
    <property type="entry name" value="Acid Proteases"/>
    <property type="match status" value="2"/>
</dbReference>
<dbReference type="EMBL" id="JANAVB010025800">
    <property type="protein sequence ID" value="KAJ6819974.1"/>
    <property type="molecule type" value="Genomic_DNA"/>
</dbReference>
<dbReference type="FunFam" id="2.40.70.10:FF:000027">
    <property type="entry name" value="Aspartic proteinase Asp1 isoform A"/>
    <property type="match status" value="1"/>
</dbReference>
<evidence type="ECO:0000256" key="11">
    <source>
        <dbReference type="SAM" id="SignalP"/>
    </source>
</evidence>
<evidence type="ECO:0000256" key="7">
    <source>
        <dbReference type="ARBA" id="ARBA00068871"/>
    </source>
</evidence>
<dbReference type="InterPro" id="IPR001461">
    <property type="entry name" value="Aspartic_peptidase_A1"/>
</dbReference>
<evidence type="ECO:0000256" key="10">
    <source>
        <dbReference type="SAM" id="MobiDB-lite"/>
    </source>
</evidence>
<evidence type="ECO:0000256" key="4">
    <source>
        <dbReference type="ARBA" id="ARBA00022737"/>
    </source>
</evidence>
<dbReference type="GO" id="GO:0004190">
    <property type="term" value="F:aspartic-type endopeptidase activity"/>
    <property type="evidence" value="ECO:0007669"/>
    <property type="project" value="UniProtKB-KW"/>
</dbReference>
<dbReference type="GO" id="GO:0006508">
    <property type="term" value="P:proteolysis"/>
    <property type="evidence" value="ECO:0007669"/>
    <property type="project" value="UniProtKB-KW"/>
</dbReference>
<feature type="chain" id="PRO_5043579081" description="Aspartic proteinase Asp1" evidence="11">
    <location>
        <begin position="24"/>
        <end position="505"/>
    </location>
</feature>
<evidence type="ECO:0000256" key="6">
    <source>
        <dbReference type="ARBA" id="ARBA00022801"/>
    </source>
</evidence>
<keyword evidence="4" id="KW-0677">Repeat</keyword>
<protein>
    <recommendedName>
        <fullName evidence="7">Aspartic proteinase Asp1</fullName>
    </recommendedName>
    <alternativeName>
        <fullName evidence="8">Nucellin-like protein</fullName>
    </alternativeName>
</protein>
<keyword evidence="5" id="KW-0064">Aspartyl protease</keyword>
<evidence type="ECO:0000256" key="2">
    <source>
        <dbReference type="ARBA" id="ARBA00022670"/>
    </source>
</evidence>
<dbReference type="Proteomes" id="UP001140949">
    <property type="component" value="Unassembled WGS sequence"/>
</dbReference>
<dbReference type="PRINTS" id="PR00792">
    <property type="entry name" value="PEPSIN"/>
</dbReference>
<evidence type="ECO:0000313" key="13">
    <source>
        <dbReference type="EMBL" id="KAJ6819974.1"/>
    </source>
</evidence>
<dbReference type="SUPFAM" id="SSF50630">
    <property type="entry name" value="Acid proteases"/>
    <property type="match status" value="1"/>
</dbReference>
<reference evidence="13" key="2">
    <citation type="submission" date="2023-04" db="EMBL/GenBank/DDBJ databases">
        <authorList>
            <person name="Bruccoleri R.E."/>
            <person name="Oakeley E.J."/>
            <person name="Faust A.-M."/>
            <person name="Dessus-Babus S."/>
            <person name="Altorfer M."/>
            <person name="Burckhardt D."/>
            <person name="Oertli M."/>
            <person name="Naumann U."/>
            <person name="Petersen F."/>
            <person name="Wong J."/>
        </authorList>
    </citation>
    <scope>NUCLEOTIDE SEQUENCE</scope>
    <source>
        <strain evidence="13">GSM-AAB239-AS_SAM_17_03QT</strain>
        <tissue evidence="13">Leaf</tissue>
    </source>
</reference>
<evidence type="ECO:0000256" key="3">
    <source>
        <dbReference type="ARBA" id="ARBA00022729"/>
    </source>
</evidence>
<feature type="active site" evidence="9">
    <location>
        <position position="86"/>
    </location>
</feature>
<feature type="domain" description="Peptidase A1" evidence="12">
    <location>
        <begin position="68"/>
        <end position="455"/>
    </location>
</feature>
<dbReference type="InterPro" id="IPR032861">
    <property type="entry name" value="TAXi_N"/>
</dbReference>
<evidence type="ECO:0000256" key="9">
    <source>
        <dbReference type="PIRSR" id="PIRSR601461-1"/>
    </source>
</evidence>
<dbReference type="PANTHER" id="PTHR13683">
    <property type="entry name" value="ASPARTYL PROTEASES"/>
    <property type="match status" value="1"/>
</dbReference>
<feature type="region of interest" description="Disordered" evidence="10">
    <location>
        <begin position="23"/>
        <end position="50"/>
    </location>
</feature>
<keyword evidence="14" id="KW-1185">Reference proteome</keyword>
<evidence type="ECO:0000259" key="12">
    <source>
        <dbReference type="PROSITE" id="PS51767"/>
    </source>
</evidence>
<evidence type="ECO:0000313" key="14">
    <source>
        <dbReference type="Proteomes" id="UP001140949"/>
    </source>
</evidence>
<dbReference type="PANTHER" id="PTHR13683:SF800">
    <property type="entry name" value="EUKARYOTIC ASPARTYL PROTEASE FAMILY PROTEIN"/>
    <property type="match status" value="1"/>
</dbReference>
<evidence type="ECO:0000256" key="5">
    <source>
        <dbReference type="ARBA" id="ARBA00022750"/>
    </source>
</evidence>
<dbReference type="PROSITE" id="PS51767">
    <property type="entry name" value="PEPTIDASE_A1"/>
    <property type="match status" value="1"/>
</dbReference>
<organism evidence="13 14">
    <name type="scientific">Iris pallida</name>
    <name type="common">Sweet iris</name>
    <dbReference type="NCBI Taxonomy" id="29817"/>
    <lineage>
        <taxon>Eukaryota</taxon>
        <taxon>Viridiplantae</taxon>
        <taxon>Streptophyta</taxon>
        <taxon>Embryophyta</taxon>
        <taxon>Tracheophyta</taxon>
        <taxon>Spermatophyta</taxon>
        <taxon>Magnoliopsida</taxon>
        <taxon>Liliopsida</taxon>
        <taxon>Asparagales</taxon>
        <taxon>Iridaceae</taxon>
        <taxon>Iridoideae</taxon>
        <taxon>Irideae</taxon>
        <taxon>Iris</taxon>
    </lineage>
</organism>
<comment type="caution">
    <text evidence="13">The sequence shown here is derived from an EMBL/GenBank/DDBJ whole genome shotgun (WGS) entry which is preliminary data.</text>
</comment>
<gene>
    <name evidence="13" type="ORF">M6B38_398695</name>
</gene>
<keyword evidence="6" id="KW-0378">Hydrolase</keyword>
<feature type="signal peptide" evidence="11">
    <location>
        <begin position="1"/>
        <end position="23"/>
    </location>
</feature>
<proteinExistence type="inferred from homology"/>
<dbReference type="Pfam" id="PF14541">
    <property type="entry name" value="TAXi_C"/>
    <property type="match status" value="1"/>
</dbReference>
<keyword evidence="2" id="KW-0645">Protease</keyword>
<accession>A0AAX6FU97</accession>
<reference evidence="13" key="1">
    <citation type="journal article" date="2023" name="GigaByte">
        <title>Genome assembly of the bearded iris, Iris pallida Lam.</title>
        <authorList>
            <person name="Bruccoleri R.E."/>
            <person name="Oakeley E.J."/>
            <person name="Faust A.M.E."/>
            <person name="Altorfer M."/>
            <person name="Dessus-Babus S."/>
            <person name="Burckhardt D."/>
            <person name="Oertli M."/>
            <person name="Naumann U."/>
            <person name="Petersen F."/>
            <person name="Wong J."/>
        </authorList>
    </citation>
    <scope>NUCLEOTIDE SEQUENCE</scope>
    <source>
        <strain evidence="13">GSM-AAB239-AS_SAM_17_03QT</strain>
    </source>
</reference>
<sequence length="505" mass="55313">MMFSTRTVQLLLLLSVLVTAASASAPSPPSRRHNSLSSPPLPPSHPPPPPSSSAVFPLIGNVYPHGLYYASMLIGNPAKPYFLDVDTGSDLTWLQCDAPCVSCSKGPHPYYRPAKSRLVPCEHELCVSLHRSTGEKHVCHSPSQCDYEITYADNWSSLGVLLQDSFTLRLANTSILHPLLAFGCGYDQQGEGANAPSPTDGVLGLGSGRSSIISQLRDQGVTKNVIGHCLSRRGGGYLFFGDDLVPSAGMRWARMSQTALRYTTTKFRVVQIDCHWMVTLFFPFWCVCVCVCVCEGFRKYYSPGQASLYFGKHSLAVKEMPVVMDSGSSYTYFTNQPYQAFLSALKNELNKTPLKEAFEDSTLPVCWKGSKPFRSSLDVKKYFRGLLLNFGSGRKAVQMEIPAENYLIITKHGNACLGILNGTEVGLNDLNIIGDVSMQDVMVVYDNEKEQIGWVQTSCDRLPNADEGIYGFEAGVSHPQFGGAAIFGEENLAQYNSKIVSSGKD</sequence>
<feature type="active site" evidence="9">
    <location>
        <position position="325"/>
    </location>
</feature>
<dbReference type="Pfam" id="PF14543">
    <property type="entry name" value="TAXi_N"/>
    <property type="match status" value="1"/>
</dbReference>
<dbReference type="InterPro" id="IPR033121">
    <property type="entry name" value="PEPTIDASE_A1"/>
</dbReference>
<name>A0AAX6FU97_IRIPA</name>
<dbReference type="FunFam" id="2.40.70.10:FF:000015">
    <property type="entry name" value="Aspartyl protease family protein"/>
    <property type="match status" value="1"/>
</dbReference>
<keyword evidence="3 11" id="KW-0732">Signal</keyword>
<evidence type="ECO:0000256" key="8">
    <source>
        <dbReference type="ARBA" id="ARBA00077656"/>
    </source>
</evidence>
<dbReference type="AlphaFoldDB" id="A0AAX6FU97"/>
<dbReference type="InterPro" id="IPR021109">
    <property type="entry name" value="Peptidase_aspartic_dom_sf"/>
</dbReference>
<feature type="compositionally biased region" description="Pro residues" evidence="10">
    <location>
        <begin position="39"/>
        <end position="50"/>
    </location>
</feature>
<comment type="similarity">
    <text evidence="1">Belongs to the peptidase A1 family.</text>
</comment>
<dbReference type="InterPro" id="IPR032799">
    <property type="entry name" value="TAXi_C"/>
</dbReference>
<evidence type="ECO:0000256" key="1">
    <source>
        <dbReference type="ARBA" id="ARBA00007447"/>
    </source>
</evidence>